<dbReference type="Proteomes" id="UP001064048">
    <property type="component" value="Chromosome 18"/>
</dbReference>
<sequence>MDCCYVEEECEDYSVRPMLMVPCAPVKCRGEAPACFPCLPRCSKKVYCCEKPKSKPTVRSPAFSDEPDDDCCQPKKRSSRPRSSDDSYQSPQRQARCPPPPCYEPCCQPTCKPVKTKYVIPCYRYEDGRIERYVPTRLGRLPKSAYQRNGIQDQIHGYRGAIRYLCAGEGPEGSYVWPLPSSALKRNGLQDQDFKSGGVAFIRKCWHDAWCGDYPRAIPIKPMKKLPVKVRQLPVSAFKRNGMQDQEHSVLGTPNFLQRCPRDVSIECDVCTKPVKVCDPAKVPLCDGKTTLGCSFMRKKPIKVSLEDILDD</sequence>
<proteinExistence type="predicted"/>
<name>A0ACC0KQW8_CHOFU</name>
<evidence type="ECO:0000313" key="1">
    <source>
        <dbReference type="EMBL" id="KAI8438685.1"/>
    </source>
</evidence>
<comment type="caution">
    <text evidence="1">The sequence shown here is derived from an EMBL/GenBank/DDBJ whole genome shotgun (WGS) entry which is preliminary data.</text>
</comment>
<accession>A0ACC0KQW8</accession>
<reference evidence="1 2" key="1">
    <citation type="journal article" date="2022" name="Genome Biol. Evol.">
        <title>The Spruce Budworm Genome: Reconstructing the Evolutionary History of Antifreeze Proteins.</title>
        <authorList>
            <person name="Beliveau C."/>
            <person name="Gagne P."/>
            <person name="Picq S."/>
            <person name="Vernygora O."/>
            <person name="Keeling C.I."/>
            <person name="Pinkney K."/>
            <person name="Doucet D."/>
            <person name="Wen F."/>
            <person name="Johnston J.S."/>
            <person name="Maaroufi H."/>
            <person name="Boyle B."/>
            <person name="Laroche J."/>
            <person name="Dewar K."/>
            <person name="Juretic N."/>
            <person name="Blackburn G."/>
            <person name="Nisole A."/>
            <person name="Brunet B."/>
            <person name="Brandao M."/>
            <person name="Lumley L."/>
            <person name="Duan J."/>
            <person name="Quan G."/>
            <person name="Lucarotti C.J."/>
            <person name="Roe A.D."/>
            <person name="Sperling F.A.H."/>
            <person name="Levesque R.C."/>
            <person name="Cusson M."/>
        </authorList>
    </citation>
    <scope>NUCLEOTIDE SEQUENCE [LARGE SCALE GENOMIC DNA]</scope>
    <source>
        <tissue evidence="1">Whole insects</tissue>
    </source>
</reference>
<keyword evidence="2" id="KW-1185">Reference proteome</keyword>
<organism evidence="1 2">
    <name type="scientific">Choristoneura fumiferana</name>
    <name type="common">Spruce budworm moth</name>
    <name type="synonym">Archips fumiferana</name>
    <dbReference type="NCBI Taxonomy" id="7141"/>
    <lineage>
        <taxon>Eukaryota</taxon>
        <taxon>Metazoa</taxon>
        <taxon>Ecdysozoa</taxon>
        <taxon>Arthropoda</taxon>
        <taxon>Hexapoda</taxon>
        <taxon>Insecta</taxon>
        <taxon>Pterygota</taxon>
        <taxon>Neoptera</taxon>
        <taxon>Endopterygota</taxon>
        <taxon>Lepidoptera</taxon>
        <taxon>Glossata</taxon>
        <taxon>Ditrysia</taxon>
        <taxon>Tortricoidea</taxon>
        <taxon>Tortricidae</taxon>
        <taxon>Tortricinae</taxon>
        <taxon>Choristoneura</taxon>
    </lineage>
</organism>
<dbReference type="EMBL" id="CM046118">
    <property type="protein sequence ID" value="KAI8438685.1"/>
    <property type="molecule type" value="Genomic_DNA"/>
</dbReference>
<gene>
    <name evidence="1" type="ORF">MSG28_011101</name>
</gene>
<protein>
    <submittedName>
        <fullName evidence="1">Uncharacterized protein</fullName>
    </submittedName>
</protein>
<evidence type="ECO:0000313" key="2">
    <source>
        <dbReference type="Proteomes" id="UP001064048"/>
    </source>
</evidence>